<accession>A0A7S1W5Q0</accession>
<dbReference type="Gene3D" id="1.25.40.10">
    <property type="entry name" value="Tetratricopeptide repeat domain"/>
    <property type="match status" value="1"/>
</dbReference>
<keyword evidence="1" id="KW-0677">Repeat</keyword>
<protein>
    <submittedName>
        <fullName evidence="4">Uncharacterized protein</fullName>
    </submittedName>
</protein>
<evidence type="ECO:0000256" key="2">
    <source>
        <dbReference type="ARBA" id="ARBA00022803"/>
    </source>
</evidence>
<evidence type="ECO:0000256" key="1">
    <source>
        <dbReference type="ARBA" id="ARBA00022737"/>
    </source>
</evidence>
<reference evidence="4" key="1">
    <citation type="submission" date="2021-01" db="EMBL/GenBank/DDBJ databases">
        <authorList>
            <person name="Corre E."/>
            <person name="Pelletier E."/>
            <person name="Niang G."/>
            <person name="Scheremetjew M."/>
            <person name="Finn R."/>
            <person name="Kale V."/>
            <person name="Holt S."/>
            <person name="Cochrane G."/>
            <person name="Meng A."/>
            <person name="Brown T."/>
            <person name="Cohen L."/>
        </authorList>
    </citation>
    <scope>NUCLEOTIDE SEQUENCE</scope>
    <source>
        <strain evidence="4">OF101</strain>
    </source>
</reference>
<dbReference type="AlphaFoldDB" id="A0A7S1W5Q0"/>
<evidence type="ECO:0000313" key="4">
    <source>
        <dbReference type="EMBL" id="CAD9150296.1"/>
    </source>
</evidence>
<evidence type="ECO:0000256" key="3">
    <source>
        <dbReference type="SAM" id="MobiDB-lite"/>
    </source>
</evidence>
<feature type="compositionally biased region" description="Basic and acidic residues" evidence="3">
    <location>
        <begin position="215"/>
        <end position="225"/>
    </location>
</feature>
<sequence length="415" mass="45725">MAAEAEVPVLDIDSDVEEVEEGFEVDITDELKEEADLNGEEDAERIPKETEAYPALHPPVKANLSTAASKAAAKTRQETEKDANTLIEEGNVPGAIQLYTEAMRSGGSTAMMLATRAALLLRQRRPCAAVRDCTAALRINASMVKAYRIRGAAHRRLGHWRKANRDLNEAQGLKFDAATAELQRFVAAQVLKLDITAEKGVQGSGAPAAPVKADTPPEKKLSEPPKEVLKDFDKGQAVVISGLLKAPQLNGKRGVVERKDPRPAAQGRWEVELRMEGGKLEVKSLKRENIMTLNKADKAACKAWVAEEKKHKEQRREKEEREELAQYHRCVDATMGKLPLSDTTRALLRQLHPKEALEIMDKAGDKTVVTNVDEFVSARAKLFLGQSDSDDEDLPNDVGGSYDPEEKPSKRPRSQ</sequence>
<dbReference type="SUPFAM" id="SSF48452">
    <property type="entry name" value="TPR-like"/>
    <property type="match status" value="1"/>
</dbReference>
<dbReference type="PANTHER" id="PTHR45883:SF2">
    <property type="entry name" value="HSC70-INTERACTING PROTEIN"/>
    <property type="match status" value="1"/>
</dbReference>
<dbReference type="GO" id="GO:0030544">
    <property type="term" value="F:Hsp70 protein binding"/>
    <property type="evidence" value="ECO:0007669"/>
    <property type="project" value="TreeGrafter"/>
</dbReference>
<dbReference type="EMBL" id="HBGE01052116">
    <property type="protein sequence ID" value="CAD9150296.1"/>
    <property type="molecule type" value="Transcribed_RNA"/>
</dbReference>
<keyword evidence="2" id="KW-0802">TPR repeat</keyword>
<gene>
    <name evidence="4" type="ORF">ACAT0790_LOCUS31456</name>
</gene>
<feature type="region of interest" description="Disordered" evidence="3">
    <location>
        <begin position="32"/>
        <end position="57"/>
    </location>
</feature>
<feature type="compositionally biased region" description="Acidic residues" evidence="3">
    <location>
        <begin position="32"/>
        <end position="43"/>
    </location>
</feature>
<feature type="region of interest" description="Disordered" evidence="3">
    <location>
        <begin position="384"/>
        <end position="415"/>
    </location>
</feature>
<dbReference type="PANTHER" id="PTHR45883">
    <property type="entry name" value="HSC70-INTERACTING PROTEIN"/>
    <property type="match status" value="1"/>
</dbReference>
<name>A0A7S1W5Q0_ALECA</name>
<proteinExistence type="predicted"/>
<organism evidence="4">
    <name type="scientific">Alexandrium catenella</name>
    <name type="common">Red tide dinoflagellate</name>
    <name type="synonym">Gonyaulax catenella</name>
    <dbReference type="NCBI Taxonomy" id="2925"/>
    <lineage>
        <taxon>Eukaryota</taxon>
        <taxon>Sar</taxon>
        <taxon>Alveolata</taxon>
        <taxon>Dinophyceae</taxon>
        <taxon>Gonyaulacales</taxon>
        <taxon>Pyrocystaceae</taxon>
        <taxon>Alexandrium</taxon>
    </lineage>
</organism>
<feature type="region of interest" description="Disordered" evidence="3">
    <location>
        <begin position="201"/>
        <end position="225"/>
    </location>
</feature>
<dbReference type="InterPro" id="IPR011990">
    <property type="entry name" value="TPR-like_helical_dom_sf"/>
</dbReference>